<dbReference type="InterPro" id="IPR001660">
    <property type="entry name" value="SAM"/>
</dbReference>
<feature type="compositionally biased region" description="Low complexity" evidence="2">
    <location>
        <begin position="200"/>
        <end position="211"/>
    </location>
</feature>
<dbReference type="PANTHER" id="PTHR12247">
    <property type="entry name" value="POLYCOMB GROUP PROTEIN"/>
    <property type="match status" value="1"/>
</dbReference>
<dbReference type="Pfam" id="PF00536">
    <property type="entry name" value="SAM_1"/>
    <property type="match status" value="1"/>
</dbReference>
<dbReference type="PANTHER" id="PTHR12247:SF131">
    <property type="entry name" value="LD05287P"/>
    <property type="match status" value="1"/>
</dbReference>
<dbReference type="Pfam" id="PF00076">
    <property type="entry name" value="RRM_1"/>
    <property type="match status" value="1"/>
</dbReference>
<dbReference type="CDD" id="cd00590">
    <property type="entry name" value="RRM_SF"/>
    <property type="match status" value="1"/>
</dbReference>
<comment type="caution">
    <text evidence="4">The sequence shown here is derived from an EMBL/GenBank/DDBJ whole genome shotgun (WGS) entry which is preliminary data.</text>
</comment>
<feature type="compositionally biased region" description="Basic and acidic residues" evidence="2">
    <location>
        <begin position="157"/>
        <end position="171"/>
    </location>
</feature>
<dbReference type="InterPro" id="IPR012677">
    <property type="entry name" value="Nucleotide-bd_a/b_plait_sf"/>
</dbReference>
<gene>
    <name evidence="4" type="ORF">PEVE_00024257</name>
</gene>
<keyword evidence="1" id="KW-0694">RNA-binding</keyword>
<dbReference type="SMART" id="SM00360">
    <property type="entry name" value="RRM"/>
    <property type="match status" value="1"/>
</dbReference>
<protein>
    <recommendedName>
        <fullName evidence="3">RRM domain-containing protein</fullName>
    </recommendedName>
</protein>
<evidence type="ECO:0000259" key="3">
    <source>
        <dbReference type="PROSITE" id="PS50102"/>
    </source>
</evidence>
<dbReference type="InterPro" id="IPR000504">
    <property type="entry name" value="RRM_dom"/>
</dbReference>
<dbReference type="Gene3D" id="3.30.70.330">
    <property type="match status" value="1"/>
</dbReference>
<evidence type="ECO:0000256" key="2">
    <source>
        <dbReference type="SAM" id="MobiDB-lite"/>
    </source>
</evidence>
<dbReference type="CDD" id="cd09509">
    <property type="entry name" value="SAM_Polycomb"/>
    <property type="match status" value="1"/>
</dbReference>
<evidence type="ECO:0000313" key="4">
    <source>
        <dbReference type="EMBL" id="CAH3024850.1"/>
    </source>
</evidence>
<keyword evidence="5" id="KW-1185">Reference proteome</keyword>
<feature type="region of interest" description="Disordered" evidence="2">
    <location>
        <begin position="120"/>
        <end position="256"/>
    </location>
</feature>
<dbReference type="Gene3D" id="1.10.150.50">
    <property type="entry name" value="Transcription Factor, Ets-1"/>
    <property type="match status" value="1"/>
</dbReference>
<dbReference type="SUPFAM" id="SSF47769">
    <property type="entry name" value="SAM/Pointed domain"/>
    <property type="match status" value="1"/>
</dbReference>
<accession>A0ABN8MCR3</accession>
<dbReference type="SMART" id="SM00454">
    <property type="entry name" value="SAM"/>
    <property type="match status" value="1"/>
</dbReference>
<proteinExistence type="predicted"/>
<dbReference type="InterPro" id="IPR050548">
    <property type="entry name" value="PcG_chromatin_remod_factors"/>
</dbReference>
<reference evidence="4 5" key="1">
    <citation type="submission" date="2022-05" db="EMBL/GenBank/DDBJ databases">
        <authorList>
            <consortium name="Genoscope - CEA"/>
            <person name="William W."/>
        </authorList>
    </citation>
    <scope>NUCLEOTIDE SEQUENCE [LARGE SCALE GENOMIC DNA]</scope>
</reference>
<dbReference type="SUPFAM" id="SSF54928">
    <property type="entry name" value="RNA-binding domain, RBD"/>
    <property type="match status" value="1"/>
</dbReference>
<feature type="domain" description="RRM" evidence="3">
    <location>
        <begin position="41"/>
        <end position="116"/>
    </location>
</feature>
<sequence length="428" mass="46731">MSSSEELSQYDDKPVKSSKPSSDSEREGNRPVIPRDMFGLYGVHVSNLPSGISQVELEKAFSTVGVVQVCKIMESKCIPLYAFVKYSSTVEAQDALLKFDGYKLNDTFLAVRPAYVSHRWKTKKSTPGGKADRRETSSDDGRGSENSKVTTYSMESSDCRLKDGKLSESDVRMFNGKSSKSFSPRKPNGGQVLGPRFQRSSLSRSSASENSLDSHRIQGAPPSQMSTSPSGQTKPVQQDLPVSSSSMSSGQVNGHAVAGSMHSSAFRPYQGKIQEPCGRQNGYAMENGIATVTSSMHNLGISAENNWNHNQVNSVLDWQQGRAQGVTSYSQGGGTNYQDKSMCSPDGNQYMPAGKWIAQSPCKTNVSSWSTADVVRYFSSSDCAVYAGFFQEQEIDGKALMLLNRDTLLQFMKVGPALKVLQKIEELK</sequence>
<feature type="compositionally biased region" description="Polar residues" evidence="2">
    <location>
        <begin position="221"/>
        <end position="242"/>
    </location>
</feature>
<dbReference type="Proteomes" id="UP001159427">
    <property type="component" value="Unassembled WGS sequence"/>
</dbReference>
<dbReference type="InterPro" id="IPR035979">
    <property type="entry name" value="RBD_domain_sf"/>
</dbReference>
<organism evidence="4 5">
    <name type="scientific">Porites evermanni</name>
    <dbReference type="NCBI Taxonomy" id="104178"/>
    <lineage>
        <taxon>Eukaryota</taxon>
        <taxon>Metazoa</taxon>
        <taxon>Cnidaria</taxon>
        <taxon>Anthozoa</taxon>
        <taxon>Hexacorallia</taxon>
        <taxon>Scleractinia</taxon>
        <taxon>Fungiina</taxon>
        <taxon>Poritidae</taxon>
        <taxon>Porites</taxon>
    </lineage>
</organism>
<dbReference type="InterPro" id="IPR013761">
    <property type="entry name" value="SAM/pointed_sf"/>
</dbReference>
<evidence type="ECO:0000313" key="5">
    <source>
        <dbReference type="Proteomes" id="UP001159427"/>
    </source>
</evidence>
<feature type="compositionally biased region" description="Polar residues" evidence="2">
    <location>
        <begin position="146"/>
        <end position="156"/>
    </location>
</feature>
<dbReference type="PROSITE" id="PS50102">
    <property type="entry name" value="RRM"/>
    <property type="match status" value="1"/>
</dbReference>
<dbReference type="EMBL" id="CALNXI010000324">
    <property type="protein sequence ID" value="CAH3024850.1"/>
    <property type="molecule type" value="Genomic_DNA"/>
</dbReference>
<feature type="compositionally biased region" description="Basic and acidic residues" evidence="2">
    <location>
        <begin position="130"/>
        <end position="145"/>
    </location>
</feature>
<evidence type="ECO:0000256" key="1">
    <source>
        <dbReference type="PROSITE-ProRule" id="PRU00176"/>
    </source>
</evidence>
<name>A0ABN8MCR3_9CNID</name>
<feature type="region of interest" description="Disordered" evidence="2">
    <location>
        <begin position="1"/>
        <end position="32"/>
    </location>
</feature>